<dbReference type="Proteomes" id="UP001165283">
    <property type="component" value="Unassembled WGS sequence"/>
</dbReference>
<accession>A0ABT1A808</accession>
<dbReference type="SMART" id="SM00382">
    <property type="entry name" value="AAA"/>
    <property type="match status" value="1"/>
</dbReference>
<feature type="compositionally biased region" description="Gly residues" evidence="3">
    <location>
        <begin position="300"/>
        <end position="310"/>
    </location>
</feature>
<dbReference type="InterPro" id="IPR003593">
    <property type="entry name" value="AAA+_ATPase"/>
</dbReference>
<keyword evidence="6" id="KW-1185">Reference proteome</keyword>
<dbReference type="PANTHER" id="PTHR43158:SF5">
    <property type="entry name" value="ABC TRANSPORTER, ATP-BINDING PROTEIN"/>
    <property type="match status" value="1"/>
</dbReference>
<gene>
    <name evidence="5" type="ORF">KDL28_29195</name>
</gene>
<dbReference type="Pfam" id="PF00005">
    <property type="entry name" value="ABC_tran"/>
    <property type="match status" value="1"/>
</dbReference>
<dbReference type="CDD" id="cd03230">
    <property type="entry name" value="ABC_DR_subfamily_A"/>
    <property type="match status" value="1"/>
</dbReference>
<evidence type="ECO:0000256" key="1">
    <source>
        <dbReference type="ARBA" id="ARBA00022741"/>
    </source>
</evidence>
<dbReference type="InterPro" id="IPR003439">
    <property type="entry name" value="ABC_transporter-like_ATP-bd"/>
</dbReference>
<keyword evidence="2 5" id="KW-0067">ATP-binding</keyword>
<dbReference type="GO" id="GO:0005524">
    <property type="term" value="F:ATP binding"/>
    <property type="evidence" value="ECO:0007669"/>
    <property type="project" value="UniProtKB-KW"/>
</dbReference>
<evidence type="ECO:0000313" key="5">
    <source>
        <dbReference type="EMBL" id="MCO1659154.1"/>
    </source>
</evidence>
<dbReference type="EMBL" id="JAGSOV010000062">
    <property type="protein sequence ID" value="MCO1659154.1"/>
    <property type="molecule type" value="Genomic_DNA"/>
</dbReference>
<feature type="domain" description="ABC transporter" evidence="4">
    <location>
        <begin position="7"/>
        <end position="232"/>
    </location>
</feature>
<evidence type="ECO:0000259" key="4">
    <source>
        <dbReference type="PROSITE" id="PS50893"/>
    </source>
</evidence>
<evidence type="ECO:0000313" key="6">
    <source>
        <dbReference type="Proteomes" id="UP001165283"/>
    </source>
</evidence>
<dbReference type="SUPFAM" id="SSF52540">
    <property type="entry name" value="P-loop containing nucleoside triphosphate hydrolases"/>
    <property type="match status" value="1"/>
</dbReference>
<keyword evidence="1" id="KW-0547">Nucleotide-binding</keyword>
<dbReference type="InterPro" id="IPR027417">
    <property type="entry name" value="P-loop_NTPase"/>
</dbReference>
<dbReference type="PROSITE" id="PS50893">
    <property type="entry name" value="ABC_TRANSPORTER_2"/>
    <property type="match status" value="1"/>
</dbReference>
<evidence type="ECO:0000256" key="2">
    <source>
        <dbReference type="ARBA" id="ARBA00022840"/>
    </source>
</evidence>
<dbReference type="PANTHER" id="PTHR43158">
    <property type="entry name" value="SKFA PEPTIDE EXPORT ATP-BINDING PROTEIN SKFE"/>
    <property type="match status" value="1"/>
</dbReference>
<sequence length="310" mass="33502">MIAANPVSLTGVSKRYREVAALDEVSIELAPDTIHGLLGRNGAGKTTLMHILTGQAFETGGDVRVFGEHPYENAAVLRRVCFVKESQRYPDWFAVRHAFKAAALLYPNWDARFAADLVADFDLPLGRRIKKLSRGQLSAVGVVIGLAAQAPLTIFDEPYLGLDAVARQLFYDRLLADYAERPRTVVLSTHLIDEVSDLIEHVVLLDRGRVLLDGDAESLRGDAVTVSGPSGAVSTFVAGYDVLHREEVGGMARVTVRGVSERPDFAGLSFEPVSLQQLVVRTAQSRRAATAARTRDDGPVGAGNGNGGRR</sequence>
<comment type="caution">
    <text evidence="5">The sequence shown here is derived from an EMBL/GenBank/DDBJ whole genome shotgun (WGS) entry which is preliminary data.</text>
</comment>
<feature type="region of interest" description="Disordered" evidence="3">
    <location>
        <begin position="286"/>
        <end position="310"/>
    </location>
</feature>
<evidence type="ECO:0000256" key="3">
    <source>
        <dbReference type="SAM" id="MobiDB-lite"/>
    </source>
</evidence>
<organism evidence="5 6">
    <name type="scientific">Pseudonocardia humida</name>
    <dbReference type="NCBI Taxonomy" id="2800819"/>
    <lineage>
        <taxon>Bacteria</taxon>
        <taxon>Bacillati</taxon>
        <taxon>Actinomycetota</taxon>
        <taxon>Actinomycetes</taxon>
        <taxon>Pseudonocardiales</taxon>
        <taxon>Pseudonocardiaceae</taxon>
        <taxon>Pseudonocardia</taxon>
    </lineage>
</organism>
<dbReference type="Gene3D" id="3.40.50.300">
    <property type="entry name" value="P-loop containing nucleotide triphosphate hydrolases"/>
    <property type="match status" value="1"/>
</dbReference>
<proteinExistence type="predicted"/>
<protein>
    <submittedName>
        <fullName evidence="5">ABC transporter ATP-binding protein</fullName>
    </submittedName>
</protein>
<dbReference type="RefSeq" id="WP_252443832.1">
    <property type="nucleotide sequence ID" value="NZ_JAGSOV010000062.1"/>
</dbReference>
<reference evidence="5" key="1">
    <citation type="submission" date="2021-04" db="EMBL/GenBank/DDBJ databases">
        <title>Pseudonocardia sp. nov., isolated from sandy soil of mangrove forest.</title>
        <authorList>
            <person name="Zan Z."/>
            <person name="Huang R."/>
            <person name="Liu W."/>
        </authorList>
    </citation>
    <scope>NUCLEOTIDE SEQUENCE</scope>
    <source>
        <strain evidence="5">S2-4</strain>
    </source>
</reference>
<name>A0ABT1A808_9PSEU</name>